<organism evidence="1 2">
    <name type="scientific">Jatropha curcas</name>
    <name type="common">Barbados nut</name>
    <dbReference type="NCBI Taxonomy" id="180498"/>
    <lineage>
        <taxon>Eukaryota</taxon>
        <taxon>Viridiplantae</taxon>
        <taxon>Streptophyta</taxon>
        <taxon>Embryophyta</taxon>
        <taxon>Tracheophyta</taxon>
        <taxon>Spermatophyta</taxon>
        <taxon>Magnoliopsida</taxon>
        <taxon>eudicotyledons</taxon>
        <taxon>Gunneridae</taxon>
        <taxon>Pentapetalae</taxon>
        <taxon>rosids</taxon>
        <taxon>fabids</taxon>
        <taxon>Malpighiales</taxon>
        <taxon>Euphorbiaceae</taxon>
        <taxon>Crotonoideae</taxon>
        <taxon>Jatropheae</taxon>
        <taxon>Jatropha</taxon>
    </lineage>
</organism>
<gene>
    <name evidence="1" type="ORF">JCGZ_01254</name>
</gene>
<dbReference type="KEGG" id="jcu:105646111"/>
<sequence>MNVENLPCVTTSITKQAMNARKENIRVADISSELSESDLLELSLIYGIPPNYRLILPTSDVRIIDHLNADQIMVYEEDLRVGVRFPLSKEIFDFLNTYEVTLSQIEPNSLCMLIGLSILAARNGCELTMGVVNEMYDLKFREIEDHYYLSAKDGFDIFSEEGKITSMKGNWKKKFFILQHPTCFGIPTTWSFKPLFPKPQGELTLEERKCVVFLRQRGCKAINLSKLLAQKCLTYLDSRPLLPRKPPFDMASKGKLNLNKLAEQMKKNKEKELETSGRKLSHQASKAREQANIIYSGNPPLSQGNAGVVPRVPALVTNISRDIKYSQKRTRVEGSVSAHNSIDELEICPDIRKYILKQYAENATTQKVVPESQELARLCLLPTDKAFFDRMDIESIHQNVDKSLFMLLNANHAYNRHIHRLKGLLTEEEIKKNELHHKLELAHATMVEQTTRSKKNFEELNYQFQALKLQYQANIKRLQLQESLIYTFKSEITQLKNDLRHAREQEAVASNGLTDAMIAYQHKIVSELNLRHPGRDWNFIYEIFPENEHEVTESRRPRG</sequence>
<dbReference type="STRING" id="180498.A0A067LKC4"/>
<reference evidence="1 2" key="1">
    <citation type="journal article" date="2014" name="PLoS ONE">
        <title>Global Analysis of Gene Expression Profiles in Physic Nut (Jatropha curcas L.) Seedlings Exposed to Salt Stress.</title>
        <authorList>
            <person name="Zhang L."/>
            <person name="Zhang C."/>
            <person name="Wu P."/>
            <person name="Chen Y."/>
            <person name="Li M."/>
            <person name="Jiang H."/>
            <person name="Wu G."/>
        </authorList>
    </citation>
    <scope>NUCLEOTIDE SEQUENCE [LARGE SCALE GENOMIC DNA]</scope>
    <source>
        <strain evidence="2">cv. GZQX0401</strain>
        <tissue evidence="1">Young leaves</tissue>
    </source>
</reference>
<accession>A0A067LKC4</accession>
<dbReference type="Proteomes" id="UP000027138">
    <property type="component" value="Unassembled WGS sequence"/>
</dbReference>
<proteinExistence type="predicted"/>
<protein>
    <submittedName>
        <fullName evidence="1">Uncharacterized protein</fullName>
    </submittedName>
</protein>
<evidence type="ECO:0000313" key="1">
    <source>
        <dbReference type="EMBL" id="KDP44754.1"/>
    </source>
</evidence>
<dbReference type="OrthoDB" id="914281at2759"/>
<keyword evidence="2" id="KW-1185">Reference proteome</keyword>
<evidence type="ECO:0000313" key="2">
    <source>
        <dbReference type="Proteomes" id="UP000027138"/>
    </source>
</evidence>
<dbReference type="AlphaFoldDB" id="A0A067LKC4"/>
<name>A0A067LKC4_JATCU</name>
<dbReference type="EMBL" id="KK914240">
    <property type="protein sequence ID" value="KDP44754.1"/>
    <property type="molecule type" value="Genomic_DNA"/>
</dbReference>